<gene>
    <name evidence="5" type="ORF">ACFS2C_14995</name>
</gene>
<proteinExistence type="predicted"/>
<accession>A0ABW5WC26</accession>
<evidence type="ECO:0000256" key="3">
    <source>
        <dbReference type="ARBA" id="ARBA00022840"/>
    </source>
</evidence>
<name>A0ABW5WC26_9PSEU</name>
<dbReference type="RefSeq" id="WP_377478284.1">
    <property type="nucleotide sequence ID" value="NZ_JBHUNT010000001.1"/>
</dbReference>
<keyword evidence="1" id="KW-0813">Transport</keyword>
<evidence type="ECO:0000313" key="5">
    <source>
        <dbReference type="EMBL" id="MFD2800699.1"/>
    </source>
</evidence>
<dbReference type="EMBL" id="JBHUOF010000020">
    <property type="protein sequence ID" value="MFD2800699.1"/>
    <property type="molecule type" value="Genomic_DNA"/>
</dbReference>
<dbReference type="PROSITE" id="PS50893">
    <property type="entry name" value="ABC_TRANSPORTER_2"/>
    <property type="match status" value="1"/>
</dbReference>
<dbReference type="PROSITE" id="PS00211">
    <property type="entry name" value="ABC_TRANSPORTER_1"/>
    <property type="match status" value="1"/>
</dbReference>
<comment type="caution">
    <text evidence="5">The sequence shown here is derived from an EMBL/GenBank/DDBJ whole genome shotgun (WGS) entry which is preliminary data.</text>
</comment>
<dbReference type="Proteomes" id="UP001597478">
    <property type="component" value="Unassembled WGS sequence"/>
</dbReference>
<reference evidence="6" key="1">
    <citation type="journal article" date="2019" name="Int. J. Syst. Evol. Microbiol.">
        <title>The Global Catalogue of Microorganisms (GCM) 10K type strain sequencing project: providing services to taxonomists for standard genome sequencing and annotation.</title>
        <authorList>
            <consortium name="The Broad Institute Genomics Platform"/>
            <consortium name="The Broad Institute Genome Sequencing Center for Infectious Disease"/>
            <person name="Wu L."/>
            <person name="Ma J."/>
        </authorList>
    </citation>
    <scope>NUCLEOTIDE SEQUENCE [LARGE SCALE GENOMIC DNA]</scope>
    <source>
        <strain evidence="6">IBRC-M 10906</strain>
    </source>
</reference>
<dbReference type="Gene3D" id="3.40.50.300">
    <property type="entry name" value="P-loop containing nucleotide triphosphate hydrolases"/>
    <property type="match status" value="1"/>
</dbReference>
<dbReference type="PANTHER" id="PTHR42939:SF1">
    <property type="entry name" value="ABC TRANSPORTER ATP-BINDING PROTEIN ALBC-RELATED"/>
    <property type="match status" value="1"/>
</dbReference>
<keyword evidence="6" id="KW-1185">Reference proteome</keyword>
<dbReference type="Pfam" id="PF00005">
    <property type="entry name" value="ABC_tran"/>
    <property type="match status" value="1"/>
</dbReference>
<dbReference type="SUPFAM" id="SSF52540">
    <property type="entry name" value="P-loop containing nucleoside triphosphate hydrolases"/>
    <property type="match status" value="1"/>
</dbReference>
<evidence type="ECO:0000256" key="1">
    <source>
        <dbReference type="ARBA" id="ARBA00022448"/>
    </source>
</evidence>
<keyword evidence="3 5" id="KW-0067">ATP-binding</keyword>
<evidence type="ECO:0000313" key="6">
    <source>
        <dbReference type="Proteomes" id="UP001597478"/>
    </source>
</evidence>
<dbReference type="InterPro" id="IPR003439">
    <property type="entry name" value="ABC_transporter-like_ATP-bd"/>
</dbReference>
<dbReference type="PANTHER" id="PTHR42939">
    <property type="entry name" value="ABC TRANSPORTER ATP-BINDING PROTEIN ALBC-RELATED"/>
    <property type="match status" value="1"/>
</dbReference>
<organism evidence="5 6">
    <name type="scientific">Prauserella oleivorans</name>
    <dbReference type="NCBI Taxonomy" id="1478153"/>
    <lineage>
        <taxon>Bacteria</taxon>
        <taxon>Bacillati</taxon>
        <taxon>Actinomycetota</taxon>
        <taxon>Actinomycetes</taxon>
        <taxon>Pseudonocardiales</taxon>
        <taxon>Pseudonocardiaceae</taxon>
        <taxon>Prauserella</taxon>
    </lineage>
</organism>
<dbReference type="SMART" id="SM00382">
    <property type="entry name" value="AAA"/>
    <property type="match status" value="1"/>
</dbReference>
<sequence>MTLVDVAVDVERVPVLRGLDLTVAAGESIGVVGANGSGKSTLLRVLATLLPPVGGHGRVLGAELGTDECFAVRPGIALVGHAPALYPRLTLGENLRFLARLTGRRERAVDEALEAVGLARAADRRAEVCSQGMLRRAELARVLLSQPRLLLLDEAHAGLDKASISLVEAVVERVRDGAGASVVVSHDQPRLRGVADRLIEISSGQALPVGEEVPA</sequence>
<keyword evidence="2" id="KW-0547">Nucleotide-binding</keyword>
<evidence type="ECO:0000259" key="4">
    <source>
        <dbReference type="PROSITE" id="PS50893"/>
    </source>
</evidence>
<dbReference type="GO" id="GO:0005524">
    <property type="term" value="F:ATP binding"/>
    <property type="evidence" value="ECO:0007669"/>
    <property type="project" value="UniProtKB-KW"/>
</dbReference>
<dbReference type="InterPro" id="IPR051782">
    <property type="entry name" value="ABC_Transporter_VariousFunc"/>
</dbReference>
<dbReference type="InterPro" id="IPR027417">
    <property type="entry name" value="P-loop_NTPase"/>
</dbReference>
<dbReference type="InterPro" id="IPR003593">
    <property type="entry name" value="AAA+_ATPase"/>
</dbReference>
<protein>
    <submittedName>
        <fullName evidence="5">ATP-binding cassette domain-containing protein</fullName>
    </submittedName>
</protein>
<dbReference type="InterPro" id="IPR017871">
    <property type="entry name" value="ABC_transporter-like_CS"/>
</dbReference>
<feature type="domain" description="ABC transporter" evidence="4">
    <location>
        <begin position="1"/>
        <end position="215"/>
    </location>
</feature>
<evidence type="ECO:0000256" key="2">
    <source>
        <dbReference type="ARBA" id="ARBA00022741"/>
    </source>
</evidence>